<dbReference type="InterPro" id="IPR002028">
    <property type="entry name" value="Trp_synthase_suA"/>
</dbReference>
<evidence type="ECO:0000256" key="5">
    <source>
        <dbReference type="ARBA" id="ARBA00022822"/>
    </source>
</evidence>
<gene>
    <name evidence="9" type="ORF">METZ01_LOCUS26807</name>
</gene>
<dbReference type="InterPro" id="IPR013785">
    <property type="entry name" value="Aldolase_TIM"/>
</dbReference>
<evidence type="ECO:0000256" key="7">
    <source>
        <dbReference type="ARBA" id="ARBA00023239"/>
    </source>
</evidence>
<reference evidence="9" key="1">
    <citation type="submission" date="2018-05" db="EMBL/GenBank/DDBJ databases">
        <authorList>
            <person name="Lanie J.A."/>
            <person name="Ng W.-L."/>
            <person name="Kazmierczak K.M."/>
            <person name="Andrzejewski T.M."/>
            <person name="Davidsen T.M."/>
            <person name="Wayne K.J."/>
            <person name="Tettelin H."/>
            <person name="Glass J.I."/>
            <person name="Rusch D."/>
            <person name="Podicherti R."/>
            <person name="Tsui H.-C.T."/>
            <person name="Winkler M.E."/>
        </authorList>
    </citation>
    <scope>NUCLEOTIDE SEQUENCE</scope>
</reference>
<comment type="subunit">
    <text evidence="2">Tetramer of two alpha and two beta chains.</text>
</comment>
<comment type="pathway">
    <text evidence="1">Amino-acid biosynthesis; L-tryptophan biosynthesis; L-tryptophan from chorismate: step 5/5.</text>
</comment>
<accession>A0A381Q8J6</accession>
<dbReference type="EC" id="4.2.1.20" evidence="3"/>
<evidence type="ECO:0000256" key="6">
    <source>
        <dbReference type="ARBA" id="ARBA00023141"/>
    </source>
</evidence>
<proteinExistence type="inferred from homology"/>
<dbReference type="SUPFAM" id="SSF51366">
    <property type="entry name" value="Ribulose-phoshate binding barrel"/>
    <property type="match status" value="1"/>
</dbReference>
<dbReference type="InterPro" id="IPR011060">
    <property type="entry name" value="RibuloseP-bd_barrel"/>
</dbReference>
<keyword evidence="6" id="KW-0057">Aromatic amino acid biosynthesis</keyword>
<dbReference type="UniPathway" id="UPA00035">
    <property type="reaction ID" value="UER00044"/>
</dbReference>
<dbReference type="HAMAP" id="MF_00131">
    <property type="entry name" value="Trp_synth_alpha"/>
    <property type="match status" value="1"/>
</dbReference>
<dbReference type="Pfam" id="PF00290">
    <property type="entry name" value="Trp_syntA"/>
    <property type="match status" value="1"/>
</dbReference>
<dbReference type="InterPro" id="IPR018204">
    <property type="entry name" value="Trp_synthase_alpha_AS"/>
</dbReference>
<keyword evidence="7" id="KW-0456">Lyase</keyword>
<dbReference type="Gene3D" id="3.20.20.70">
    <property type="entry name" value="Aldolase class I"/>
    <property type="match status" value="1"/>
</dbReference>
<evidence type="ECO:0000256" key="3">
    <source>
        <dbReference type="ARBA" id="ARBA00012043"/>
    </source>
</evidence>
<dbReference type="GO" id="GO:0004834">
    <property type="term" value="F:tryptophan synthase activity"/>
    <property type="evidence" value="ECO:0007669"/>
    <property type="project" value="UniProtKB-EC"/>
</dbReference>
<dbReference type="PANTHER" id="PTHR43406:SF1">
    <property type="entry name" value="TRYPTOPHAN SYNTHASE ALPHA CHAIN, CHLOROPLASTIC"/>
    <property type="match status" value="1"/>
</dbReference>
<keyword evidence="5" id="KW-0822">Tryptophan biosynthesis</keyword>
<organism evidence="9">
    <name type="scientific">marine metagenome</name>
    <dbReference type="NCBI Taxonomy" id="408172"/>
    <lineage>
        <taxon>unclassified sequences</taxon>
        <taxon>metagenomes</taxon>
        <taxon>ecological metagenomes</taxon>
    </lineage>
</organism>
<dbReference type="PANTHER" id="PTHR43406">
    <property type="entry name" value="TRYPTOPHAN SYNTHASE, ALPHA CHAIN"/>
    <property type="match status" value="1"/>
</dbReference>
<comment type="catalytic activity">
    <reaction evidence="8">
        <text>(1S,2R)-1-C-(indol-3-yl)glycerol 3-phosphate + L-serine = D-glyceraldehyde 3-phosphate + L-tryptophan + H2O</text>
        <dbReference type="Rhea" id="RHEA:10532"/>
        <dbReference type="ChEBI" id="CHEBI:15377"/>
        <dbReference type="ChEBI" id="CHEBI:33384"/>
        <dbReference type="ChEBI" id="CHEBI:57912"/>
        <dbReference type="ChEBI" id="CHEBI:58866"/>
        <dbReference type="ChEBI" id="CHEBI:59776"/>
        <dbReference type="EC" id="4.2.1.20"/>
    </reaction>
</comment>
<dbReference type="NCBIfam" id="TIGR00262">
    <property type="entry name" value="trpA"/>
    <property type="match status" value="1"/>
</dbReference>
<dbReference type="AlphaFoldDB" id="A0A381Q8J6"/>
<protein>
    <recommendedName>
        <fullName evidence="3">tryptophan synthase</fullName>
        <ecNumber evidence="3">4.2.1.20</ecNumber>
    </recommendedName>
</protein>
<keyword evidence="4" id="KW-0028">Amino-acid biosynthesis</keyword>
<sequence>VAYATGGLGEDWLDTVRAIAAAGADAIEIGVPFSDPVMDGPTIQAANDRALEDGATPVGILDALRGADVGAPLAVMTYYNIVHRMGLKRFATTLVDSGVSGCILPDLPLEEAGAWLNVADEATVEPILLAAPTAPDERLPRICERSRGFVYGVGLLGVTGVRAELASSAVEIATRLKPLTDLPVLVGVGVGTPEQAVEAARHGDGVVIGSAVVQRMVDGAGPEGVGELVAAFRSALDAS</sequence>
<dbReference type="GO" id="GO:0005829">
    <property type="term" value="C:cytosol"/>
    <property type="evidence" value="ECO:0007669"/>
    <property type="project" value="TreeGrafter"/>
</dbReference>
<dbReference type="EMBL" id="UINC01001195">
    <property type="protein sequence ID" value="SUZ73953.1"/>
    <property type="molecule type" value="Genomic_DNA"/>
</dbReference>
<evidence type="ECO:0000313" key="9">
    <source>
        <dbReference type="EMBL" id="SUZ73953.1"/>
    </source>
</evidence>
<feature type="non-terminal residue" evidence="9">
    <location>
        <position position="1"/>
    </location>
</feature>
<evidence type="ECO:0000256" key="4">
    <source>
        <dbReference type="ARBA" id="ARBA00022605"/>
    </source>
</evidence>
<dbReference type="PROSITE" id="PS00167">
    <property type="entry name" value="TRP_SYNTHASE_ALPHA"/>
    <property type="match status" value="1"/>
</dbReference>
<dbReference type="CDD" id="cd04724">
    <property type="entry name" value="Tryptophan_synthase_alpha"/>
    <property type="match status" value="1"/>
</dbReference>
<name>A0A381Q8J6_9ZZZZ</name>
<evidence type="ECO:0000256" key="2">
    <source>
        <dbReference type="ARBA" id="ARBA00011270"/>
    </source>
</evidence>
<evidence type="ECO:0000256" key="8">
    <source>
        <dbReference type="ARBA" id="ARBA00049047"/>
    </source>
</evidence>
<evidence type="ECO:0000256" key="1">
    <source>
        <dbReference type="ARBA" id="ARBA00004733"/>
    </source>
</evidence>